<evidence type="ECO:0000313" key="4">
    <source>
        <dbReference type="Proteomes" id="UP000294616"/>
    </source>
</evidence>
<dbReference type="EMBL" id="SMGO01000003">
    <property type="protein sequence ID" value="TCK80726.1"/>
    <property type="molecule type" value="Genomic_DNA"/>
</dbReference>
<dbReference type="AlphaFoldDB" id="A0A4R1LNU3"/>
<name>A0A4R1LNU3_9SPHI</name>
<proteinExistence type="predicted"/>
<dbReference type="Proteomes" id="UP000294616">
    <property type="component" value="Unassembled WGS sequence"/>
</dbReference>
<dbReference type="OrthoDB" id="666725at2"/>
<accession>A0A4R1LNU3</accession>
<dbReference type="InterPro" id="IPR024047">
    <property type="entry name" value="MM3350-like_sf"/>
</dbReference>
<protein>
    <submittedName>
        <fullName evidence="3">PRiA4b ORF-3-like protein</fullName>
    </submittedName>
</protein>
<organism evidence="3 4">
    <name type="scientific">Albibacterium bauzanense</name>
    <dbReference type="NCBI Taxonomy" id="653929"/>
    <lineage>
        <taxon>Bacteria</taxon>
        <taxon>Pseudomonadati</taxon>
        <taxon>Bacteroidota</taxon>
        <taxon>Sphingobacteriia</taxon>
        <taxon>Sphingobacteriales</taxon>
        <taxon>Sphingobacteriaceae</taxon>
        <taxon>Albibacterium</taxon>
    </lineage>
</organism>
<evidence type="ECO:0000313" key="3">
    <source>
        <dbReference type="EMBL" id="TCK80726.1"/>
    </source>
</evidence>
<keyword evidence="4" id="KW-1185">Reference proteome</keyword>
<sequence>MAIYRFRVTFEDYDEVIREIEVLSKHSFLDLHRAILESVGFDPEKPSSFFISNDQWKKGEEFAYLPSEIKMRKGVLLMDNTRLNQHIDDPHQKFYYTYNFERPFDFHVQLIKILGEEEGKQYPFLFKSIGKAPKIFNAGGIQEAHLGSDDDVKNEFDFLNDMAYDTEEEDVDLLDDEETETDEFSDPSGGDDDF</sequence>
<dbReference type="InterPro" id="IPR012912">
    <property type="entry name" value="Plasmid_pRiA4b_Orf3-like"/>
</dbReference>
<dbReference type="Pfam" id="PF07929">
    <property type="entry name" value="PRiA4_ORF3"/>
    <property type="match status" value="1"/>
</dbReference>
<dbReference type="Gene3D" id="3.10.290.30">
    <property type="entry name" value="MM3350-like"/>
    <property type="match status" value="1"/>
</dbReference>
<gene>
    <name evidence="3" type="ORF">C8N28_2473</name>
</gene>
<evidence type="ECO:0000256" key="1">
    <source>
        <dbReference type="SAM" id="MobiDB-lite"/>
    </source>
</evidence>
<dbReference type="RefSeq" id="WP_132225322.1">
    <property type="nucleotide sequence ID" value="NZ_SMGO01000003.1"/>
</dbReference>
<reference evidence="3 4" key="1">
    <citation type="submission" date="2019-03" db="EMBL/GenBank/DDBJ databases">
        <title>Genomic Encyclopedia of Archaeal and Bacterial Type Strains, Phase II (KMG-II): from individual species to whole genera.</title>
        <authorList>
            <person name="Goeker M."/>
        </authorList>
    </citation>
    <scope>NUCLEOTIDE SEQUENCE [LARGE SCALE GENOMIC DNA]</scope>
    <source>
        <strain evidence="3 4">DSM 22554</strain>
    </source>
</reference>
<evidence type="ECO:0000259" key="2">
    <source>
        <dbReference type="Pfam" id="PF07929"/>
    </source>
</evidence>
<dbReference type="SUPFAM" id="SSF159941">
    <property type="entry name" value="MM3350-like"/>
    <property type="match status" value="1"/>
</dbReference>
<comment type="caution">
    <text evidence="3">The sequence shown here is derived from an EMBL/GenBank/DDBJ whole genome shotgun (WGS) entry which is preliminary data.</text>
</comment>
<feature type="region of interest" description="Disordered" evidence="1">
    <location>
        <begin position="169"/>
        <end position="194"/>
    </location>
</feature>
<feature type="domain" description="Plasmid pRiA4b Orf3-like" evidence="2">
    <location>
        <begin position="3"/>
        <end position="134"/>
    </location>
</feature>